<dbReference type="Proteomes" id="UP000694941">
    <property type="component" value="Unplaced"/>
</dbReference>
<dbReference type="GeneID" id="106478373"/>
<dbReference type="Gene3D" id="1.10.510.10">
    <property type="entry name" value="Transferase(Phosphotransferase) domain 1"/>
    <property type="match status" value="1"/>
</dbReference>
<accession>A0ABM1S219</accession>
<comment type="subcellular location">
    <subcellularLocation>
        <location evidence="2">Cytoplasm</location>
    </subcellularLocation>
</comment>
<dbReference type="InterPro" id="IPR036034">
    <property type="entry name" value="PDZ_sf"/>
</dbReference>
<dbReference type="Gene3D" id="3.30.200.20">
    <property type="entry name" value="Phosphorylase Kinase, domain 1"/>
    <property type="match status" value="1"/>
</dbReference>
<dbReference type="InterPro" id="IPR008271">
    <property type="entry name" value="Ser/Thr_kinase_AS"/>
</dbReference>
<feature type="compositionally biased region" description="Polar residues" evidence="15">
    <location>
        <begin position="1170"/>
        <end position="1186"/>
    </location>
</feature>
<dbReference type="SUPFAM" id="SSF50156">
    <property type="entry name" value="PDZ domain-like"/>
    <property type="match status" value="1"/>
</dbReference>
<evidence type="ECO:0000256" key="6">
    <source>
        <dbReference type="ARBA" id="ARBA00022527"/>
    </source>
</evidence>
<evidence type="ECO:0000256" key="7">
    <source>
        <dbReference type="ARBA" id="ARBA00022553"/>
    </source>
</evidence>
<evidence type="ECO:0000256" key="3">
    <source>
        <dbReference type="ARBA" id="ARBA00009903"/>
    </source>
</evidence>
<feature type="domain" description="PDZ" evidence="18">
    <location>
        <begin position="1343"/>
        <end position="1431"/>
    </location>
</feature>
<feature type="domain" description="Protein kinase" evidence="17">
    <location>
        <begin position="778"/>
        <end position="1052"/>
    </location>
</feature>
<keyword evidence="7" id="KW-0597">Phosphoprotein</keyword>
<feature type="compositionally biased region" description="Low complexity" evidence="15">
    <location>
        <begin position="1603"/>
        <end position="1618"/>
    </location>
</feature>
<feature type="compositionally biased region" description="Polar residues" evidence="15">
    <location>
        <begin position="1716"/>
        <end position="1759"/>
    </location>
</feature>
<keyword evidence="16" id="KW-0472">Membrane</keyword>
<feature type="compositionally biased region" description="Low complexity" evidence="15">
    <location>
        <begin position="1535"/>
        <end position="1560"/>
    </location>
</feature>
<dbReference type="SUPFAM" id="SSF56112">
    <property type="entry name" value="Protein kinase-like (PK-like)"/>
    <property type="match status" value="1"/>
</dbReference>
<dbReference type="InterPro" id="IPR000961">
    <property type="entry name" value="AGC-kinase_C"/>
</dbReference>
<organism evidence="20 21">
    <name type="scientific">Limulus polyphemus</name>
    <name type="common">Atlantic horseshoe crab</name>
    <dbReference type="NCBI Taxonomy" id="6850"/>
    <lineage>
        <taxon>Eukaryota</taxon>
        <taxon>Metazoa</taxon>
        <taxon>Ecdysozoa</taxon>
        <taxon>Arthropoda</taxon>
        <taxon>Chelicerata</taxon>
        <taxon>Merostomata</taxon>
        <taxon>Xiphosura</taxon>
        <taxon>Limulidae</taxon>
        <taxon>Limulus</taxon>
    </lineage>
</organism>
<protein>
    <recommendedName>
        <fullName evidence="4">non-specific serine/threonine protein kinase</fullName>
        <ecNumber evidence="4">2.7.11.1</ecNumber>
    </recommendedName>
</protein>
<dbReference type="Gene3D" id="2.30.42.10">
    <property type="match status" value="1"/>
</dbReference>
<feature type="compositionally biased region" description="Basic residues" evidence="15">
    <location>
        <begin position="1574"/>
        <end position="1591"/>
    </location>
</feature>
<dbReference type="Pfam" id="PF08926">
    <property type="entry name" value="DUF1908"/>
    <property type="match status" value="1"/>
</dbReference>
<comment type="catalytic activity">
    <reaction evidence="14">
        <text>L-seryl-[protein] + ATP = O-phospho-L-seryl-[protein] + ADP + H(+)</text>
        <dbReference type="Rhea" id="RHEA:17989"/>
        <dbReference type="Rhea" id="RHEA-COMP:9863"/>
        <dbReference type="Rhea" id="RHEA-COMP:11604"/>
        <dbReference type="ChEBI" id="CHEBI:15378"/>
        <dbReference type="ChEBI" id="CHEBI:29999"/>
        <dbReference type="ChEBI" id="CHEBI:30616"/>
        <dbReference type="ChEBI" id="CHEBI:83421"/>
        <dbReference type="ChEBI" id="CHEBI:456216"/>
        <dbReference type="EC" id="2.7.11.1"/>
    </reaction>
</comment>
<feature type="region of interest" description="Disordered" evidence="15">
    <location>
        <begin position="157"/>
        <end position="198"/>
    </location>
</feature>
<evidence type="ECO:0000313" key="21">
    <source>
        <dbReference type="RefSeq" id="XP_022237674.1"/>
    </source>
</evidence>
<feature type="region of interest" description="Disordered" evidence="15">
    <location>
        <begin position="1478"/>
        <end position="1797"/>
    </location>
</feature>
<evidence type="ECO:0000256" key="9">
    <source>
        <dbReference type="ARBA" id="ARBA00022741"/>
    </source>
</evidence>
<feature type="region of interest" description="Disordered" evidence="15">
    <location>
        <begin position="1138"/>
        <end position="1246"/>
    </location>
</feature>
<dbReference type="Pfam" id="PF17820">
    <property type="entry name" value="PDZ_6"/>
    <property type="match status" value="1"/>
</dbReference>
<feature type="domain" description="AGC-kinase C-terminal" evidence="19">
    <location>
        <begin position="1053"/>
        <end position="1121"/>
    </location>
</feature>
<feature type="compositionally biased region" description="Polar residues" evidence="15">
    <location>
        <begin position="1824"/>
        <end position="1836"/>
    </location>
</feature>
<feature type="compositionally biased region" description="Low complexity" evidence="15">
    <location>
        <begin position="510"/>
        <end position="519"/>
    </location>
</feature>
<feature type="region of interest" description="Disordered" evidence="15">
    <location>
        <begin position="1"/>
        <end position="28"/>
    </location>
</feature>
<evidence type="ECO:0000256" key="8">
    <source>
        <dbReference type="ARBA" id="ARBA00022679"/>
    </source>
</evidence>
<feature type="compositionally biased region" description="Polar residues" evidence="15">
    <location>
        <begin position="1307"/>
        <end position="1333"/>
    </location>
</feature>
<feature type="compositionally biased region" description="Polar residues" evidence="15">
    <location>
        <begin position="14"/>
        <end position="28"/>
    </location>
</feature>
<evidence type="ECO:0000256" key="13">
    <source>
        <dbReference type="ARBA" id="ARBA00047899"/>
    </source>
</evidence>
<proteinExistence type="inferred from homology"/>
<feature type="compositionally biased region" description="Polar residues" evidence="15">
    <location>
        <begin position="497"/>
        <end position="509"/>
    </location>
</feature>
<feature type="region of interest" description="Disordered" evidence="15">
    <location>
        <begin position="1302"/>
        <end position="1337"/>
    </location>
</feature>
<keyword evidence="16" id="KW-1133">Transmembrane helix</keyword>
<feature type="region of interest" description="Disordered" evidence="15">
    <location>
        <begin position="213"/>
        <end position="248"/>
    </location>
</feature>
<feature type="compositionally biased region" description="Basic and acidic residues" evidence="15">
    <location>
        <begin position="157"/>
        <end position="166"/>
    </location>
</feature>
<evidence type="ECO:0000259" key="17">
    <source>
        <dbReference type="PROSITE" id="PS50011"/>
    </source>
</evidence>
<sequence length="1956" mass="216222">MLDSRKLRVGGTTGSSIGQEDLPSNTGSVNTMITTLTMVTASSETTSRQDLSSWKISGPKSADSIVTMATTIPEMSSQHYVAPWKMPEARYIDSLQASATVVATSQKNNSLVQQDIPSSKTSGTRPINSMVAVVSSKKQKSCEISLKDVVGEQKYKESFHSEESKQQEYPNNRVSNFTATSSVSSSTLPKPREHMHAPRGYFLRQDLELTSNFPQRRQRQTGNTVSLPSSALGSEPVFSTNADSRRQDSVNIKSSKCIDSYTCINSSPSHDQEDLQTQKNYCSNPDYHQTSASQETTMYEEDMPVIMRRRGLMMRVRIVSVDFDIPSDPTTHSSLPQTPLHNQGEQGSHSPALSPRHQDPTDVSLLFPRKSRPFQRQASEDMKGRRESLAALPSTHLTVGTPGTSETSNLVRMRSSSMGQSAPSLSSSMKELNMPRRGSRCATRKPIISSTSPTLPRCHSPVSHYSPVESPRNLSPCQQFLFATTRRGEGRRWSLASLPSSGYGTNTPGSSNVSSQCSSQEKLHPLPSHPAIDERRHLSRFSSNESNPGVEEDGRRSPLMRSRSRSLSPMRSPGMDSDIILMNSVYKERFPKATHQMEDRLEKFIEDGQELDPDLNSDAVTRFAHFQVIEMARDCLQKSKEKLVTSRYFYEMSENLEKLYSECREKSSTAAGHIRNLIKKLLLIVSRPARLLECLEFDPEDFYRLLEAVEGQAKVAQGVKTDIPQYIINKLGLNRDPLAGTLYAVVLLMFLMLACLNFSRLASVPEKQRTKPPSEEDFETIKLISNGAYGAVYLVRHKESRERFAMKKINKQNLVLRNQVEQAFAERDIMSFTDNPFVVGMLCTFETKKHLCMVMEYVEGGDCANLLKNMGPLPLDMARFYFAETVLAVEYLHSYGIVHRDLKPDNLLITAMGHIKLTDFGLSKIGLMNLATNLYEGCLDRETKLFNDKQVFGTPEYIAPEVILRRGYGKPVDWWSMGIVLYEFLIGCVPFFGETPEKLFAHVINDEVEWPDEEEWNVPEDAKDLITQLLRQHPIDRLGTGGAHEVKEHPFFVSMDWESLLRQKAEFVPQLDHEEDTSYFDTRADRYNHEMEESEELDDTDESSLFSSFSSCSPQFRRVYSCLEKELDEENLLKLAKEESARKTGSNTDLNQSENAETGSSSSGEAANRKSASTPDLNISQVSPRHSPSRKLKEHKNKPAEKEDRKFRRKELLPQLSVSTGKVSSGVSISSIGHKPPPTQPPGSETSIAQDWMKLKNHVTPLPVSPHIPIPSTSALPVGTRQKERWVTKSASASGLSLIISEAPTDETVSQPVARSPGGSSTSSRDTSPNRETSPLVPQLKPPIIIRKGPRGFGFTARAIRVYFGDSDVYTLQHLVSAVDNNGPAFESGLRPGDLITHINGEPLQGLVHHQVLQLILSGGDRITIRTIPLESTTIKTGGRKRHPSSIKMVRRPVVRKRYGQGKRDAQSDRKRRATLLRRLSNKRASADLQHLVSRSPPMLTTSHSLQSLSRGGEIAPGSPTRKGPRSPPANRLCSTSESSYSAGNSSGSSSPSSSVPGSPAGTAQFQRPSSLHGLKHKLIQTFRSPRRKSVGHVPLSPLVRTPSPSSLHSTSPIRSPSPLAFPLAHHPATTSHKVTSGSTLTPTSSGKKIFMRPKSAEPGSPLLRRALSPDRLHSKSSDVKLKQGKLKRESFSGHTSSPLALSSTPASNFHHHYTSAGSSLVSKPTAPLSSFSPKKVSIITTDRSQSSASNGMVGSSETFTDKQQDENIGVTFSSSHSKDLGEHGRSGSVREIRGDTQQLYGSNVKLKTVVERSMDSFEAEEQPTPSQVTKISLSCDSKERRTGIREQVLPVLIEDATVPPDTAHQSKEGEELKLPPINVTMYLPVIPRAVDQKTAVAEKSPFSSVSITTTKDSASRATFSGDIQNIPVHPPKKDDISTVKPPDVTKALHDTPIKK</sequence>
<evidence type="ECO:0000256" key="11">
    <source>
        <dbReference type="ARBA" id="ARBA00022840"/>
    </source>
</evidence>
<feature type="compositionally biased region" description="Low complexity" evidence="15">
    <location>
        <begin position="1636"/>
        <end position="1647"/>
    </location>
</feature>
<dbReference type="InterPro" id="IPR011009">
    <property type="entry name" value="Kinase-like_dom_sf"/>
</dbReference>
<feature type="compositionally biased region" description="Basic and acidic residues" evidence="15">
    <location>
        <begin position="1197"/>
        <end position="1212"/>
    </location>
</feature>
<dbReference type="InterPro" id="IPR023142">
    <property type="entry name" value="MAST_pre-PK_dom_sf"/>
</dbReference>
<evidence type="ECO:0000256" key="16">
    <source>
        <dbReference type="SAM" id="Phobius"/>
    </source>
</evidence>
<dbReference type="RefSeq" id="XP_022237674.1">
    <property type="nucleotide sequence ID" value="XM_022381966.1"/>
</dbReference>
<dbReference type="PROSITE" id="PS50011">
    <property type="entry name" value="PROTEIN_KINASE_DOM"/>
    <property type="match status" value="1"/>
</dbReference>
<evidence type="ECO:0000256" key="10">
    <source>
        <dbReference type="ARBA" id="ARBA00022777"/>
    </source>
</evidence>
<evidence type="ECO:0000256" key="12">
    <source>
        <dbReference type="ARBA" id="ARBA00022842"/>
    </source>
</evidence>
<feature type="transmembrane region" description="Helical" evidence="16">
    <location>
        <begin position="974"/>
        <end position="993"/>
    </location>
</feature>
<dbReference type="Pfam" id="PF00069">
    <property type="entry name" value="Pkinase"/>
    <property type="match status" value="1"/>
</dbReference>
<feature type="region of interest" description="Disordered" evidence="15">
    <location>
        <begin position="324"/>
        <end position="384"/>
    </location>
</feature>
<keyword evidence="10" id="KW-0418">Kinase</keyword>
<feature type="compositionally biased region" description="Basic and acidic residues" evidence="15">
    <location>
        <begin position="1668"/>
        <end position="1692"/>
    </location>
</feature>
<dbReference type="InterPro" id="IPR037711">
    <property type="entry name" value="MAST"/>
</dbReference>
<feature type="region of interest" description="Disordered" evidence="15">
    <location>
        <begin position="1816"/>
        <end position="1838"/>
    </location>
</feature>
<dbReference type="InterPro" id="IPR050236">
    <property type="entry name" value="Ser_Thr_kinase_AGC"/>
</dbReference>
<dbReference type="SMART" id="SM00228">
    <property type="entry name" value="PDZ"/>
    <property type="match status" value="1"/>
</dbReference>
<comment type="catalytic activity">
    <reaction evidence="13">
        <text>L-threonyl-[protein] + ATP = O-phospho-L-threonyl-[protein] + ADP + H(+)</text>
        <dbReference type="Rhea" id="RHEA:46608"/>
        <dbReference type="Rhea" id="RHEA-COMP:11060"/>
        <dbReference type="Rhea" id="RHEA-COMP:11605"/>
        <dbReference type="ChEBI" id="CHEBI:15378"/>
        <dbReference type="ChEBI" id="CHEBI:30013"/>
        <dbReference type="ChEBI" id="CHEBI:30616"/>
        <dbReference type="ChEBI" id="CHEBI:61977"/>
        <dbReference type="ChEBI" id="CHEBI:456216"/>
        <dbReference type="EC" id="2.7.11.1"/>
    </reaction>
</comment>
<feature type="compositionally biased region" description="Low complexity" evidence="15">
    <location>
        <begin position="1153"/>
        <end position="1166"/>
    </location>
</feature>
<keyword evidence="6" id="KW-0723">Serine/threonine-protein kinase</keyword>
<feature type="compositionally biased region" description="Polar residues" evidence="15">
    <location>
        <begin position="213"/>
        <end position="242"/>
    </location>
</feature>
<dbReference type="InterPro" id="IPR001478">
    <property type="entry name" value="PDZ"/>
</dbReference>
<dbReference type="SUPFAM" id="SSF140482">
    <property type="entry name" value="MAST3 pre-PK domain-like"/>
    <property type="match status" value="1"/>
</dbReference>
<evidence type="ECO:0000259" key="18">
    <source>
        <dbReference type="PROSITE" id="PS50106"/>
    </source>
</evidence>
<feature type="compositionally biased region" description="Basic residues" evidence="15">
    <location>
        <begin position="1187"/>
        <end position="1196"/>
    </location>
</feature>
<feature type="compositionally biased region" description="Polar residues" evidence="15">
    <location>
        <begin position="416"/>
        <end position="430"/>
    </location>
</feature>
<dbReference type="EC" id="2.7.11.1" evidence="4"/>
<feature type="compositionally biased region" description="Basic and acidic residues" evidence="15">
    <location>
        <begin position="1947"/>
        <end position="1956"/>
    </location>
</feature>
<evidence type="ECO:0000256" key="15">
    <source>
        <dbReference type="SAM" id="MobiDB-lite"/>
    </source>
</evidence>
<dbReference type="PANTHER" id="PTHR24356">
    <property type="entry name" value="SERINE/THREONINE-PROTEIN KINASE"/>
    <property type="match status" value="1"/>
</dbReference>
<gene>
    <name evidence="21" type="primary">LOC106478373</name>
</gene>
<dbReference type="SMART" id="SM00220">
    <property type="entry name" value="S_TKc"/>
    <property type="match status" value="1"/>
</dbReference>
<evidence type="ECO:0000256" key="5">
    <source>
        <dbReference type="ARBA" id="ARBA00022490"/>
    </source>
</evidence>
<feature type="region of interest" description="Disordered" evidence="15">
    <location>
        <begin position="494"/>
        <end position="574"/>
    </location>
</feature>
<comment type="similarity">
    <text evidence="3">Belongs to the protein kinase superfamily. AGC Ser/Thr protein kinase family.</text>
</comment>
<feature type="compositionally biased region" description="Low complexity" evidence="15">
    <location>
        <begin position="1696"/>
        <end position="1708"/>
    </location>
</feature>
<keyword evidence="5" id="KW-0963">Cytoplasm</keyword>
<feature type="compositionally biased region" description="Low complexity" evidence="15">
    <location>
        <begin position="175"/>
        <end position="187"/>
    </location>
</feature>
<feature type="region of interest" description="Disordered" evidence="15">
    <location>
        <begin position="416"/>
        <end position="459"/>
    </location>
</feature>
<keyword evidence="12" id="KW-0460">Magnesium</keyword>
<feature type="compositionally biased region" description="Polar residues" evidence="15">
    <location>
        <begin position="328"/>
        <end position="351"/>
    </location>
</feature>
<dbReference type="InterPro" id="IPR000719">
    <property type="entry name" value="Prot_kinase_dom"/>
</dbReference>
<keyword evidence="11" id="KW-0067">ATP-binding</keyword>
<feature type="transmembrane region" description="Helical" evidence="16">
    <location>
        <begin position="738"/>
        <end position="759"/>
    </location>
</feature>
<feature type="region of interest" description="Disordered" evidence="15">
    <location>
        <begin position="1901"/>
        <end position="1956"/>
    </location>
</feature>
<evidence type="ECO:0000256" key="2">
    <source>
        <dbReference type="ARBA" id="ARBA00004496"/>
    </source>
</evidence>
<dbReference type="PROSITE" id="PS50106">
    <property type="entry name" value="PDZ"/>
    <property type="match status" value="1"/>
</dbReference>
<evidence type="ECO:0000259" key="19">
    <source>
        <dbReference type="PROSITE" id="PS51285"/>
    </source>
</evidence>
<evidence type="ECO:0000313" key="20">
    <source>
        <dbReference type="Proteomes" id="UP000694941"/>
    </source>
</evidence>
<feature type="region of interest" description="Disordered" evidence="15">
    <location>
        <begin position="1090"/>
        <end position="1109"/>
    </location>
</feature>
<dbReference type="InterPro" id="IPR041489">
    <property type="entry name" value="PDZ_6"/>
</dbReference>
<feature type="compositionally biased region" description="Acidic residues" evidence="15">
    <location>
        <begin position="1092"/>
        <end position="1102"/>
    </location>
</feature>
<dbReference type="CDD" id="cd05609">
    <property type="entry name" value="STKc_MAST"/>
    <property type="match status" value="1"/>
</dbReference>
<evidence type="ECO:0000256" key="4">
    <source>
        <dbReference type="ARBA" id="ARBA00012513"/>
    </source>
</evidence>
<evidence type="ECO:0000256" key="1">
    <source>
        <dbReference type="ARBA" id="ARBA00001946"/>
    </source>
</evidence>
<comment type="cofactor">
    <cofactor evidence="1">
        <name>Mg(2+)</name>
        <dbReference type="ChEBI" id="CHEBI:18420"/>
    </cofactor>
</comment>
<feature type="compositionally biased region" description="Polar residues" evidence="15">
    <location>
        <begin position="1143"/>
        <end position="1152"/>
    </location>
</feature>
<keyword evidence="8" id="KW-0808">Transferase</keyword>
<dbReference type="CDD" id="cd06705">
    <property type="entry name" value="PDZ_MAST"/>
    <property type="match status" value="1"/>
</dbReference>
<keyword evidence="16" id="KW-0812">Transmembrane</keyword>
<keyword evidence="20" id="KW-1185">Reference proteome</keyword>
<feature type="compositionally biased region" description="Basic and acidic residues" evidence="15">
    <location>
        <begin position="1777"/>
        <end position="1795"/>
    </location>
</feature>
<keyword evidence="9" id="KW-0547">Nucleotide-binding</keyword>
<dbReference type="InterPro" id="IPR015022">
    <property type="entry name" value="MAST_pre-PK_dom"/>
</dbReference>
<dbReference type="PROSITE" id="PS51285">
    <property type="entry name" value="AGC_KINASE_CTER"/>
    <property type="match status" value="1"/>
</dbReference>
<dbReference type="Gene3D" id="1.20.1480.20">
    <property type="entry name" value="MAST3 pre-PK domain-like"/>
    <property type="match status" value="1"/>
</dbReference>
<feature type="compositionally biased region" description="Low complexity" evidence="15">
    <location>
        <begin position="557"/>
        <end position="573"/>
    </location>
</feature>
<feature type="compositionally biased region" description="Polar residues" evidence="15">
    <location>
        <begin position="1902"/>
        <end position="1924"/>
    </location>
</feature>
<dbReference type="PANTHER" id="PTHR24356:SF414">
    <property type="entry name" value="NON-SPECIFIC SERINE_THREONINE PROTEIN KINASE"/>
    <property type="match status" value="1"/>
</dbReference>
<name>A0ABM1S219_LIMPO</name>
<feature type="compositionally biased region" description="Low complexity" evidence="15">
    <location>
        <begin position="1217"/>
        <end position="1233"/>
    </location>
</feature>
<evidence type="ECO:0000256" key="14">
    <source>
        <dbReference type="ARBA" id="ARBA00048679"/>
    </source>
</evidence>
<reference evidence="21" key="1">
    <citation type="submission" date="2025-08" db="UniProtKB">
        <authorList>
            <consortium name="RefSeq"/>
        </authorList>
    </citation>
    <scope>IDENTIFICATION</scope>
    <source>
        <tissue evidence="21">Muscle</tissue>
    </source>
</reference>
<dbReference type="PROSITE" id="PS00108">
    <property type="entry name" value="PROTEIN_KINASE_ST"/>
    <property type="match status" value="1"/>
</dbReference>
<feature type="compositionally biased region" description="Polar residues" evidence="15">
    <location>
        <begin position="1499"/>
        <end position="1510"/>
    </location>
</feature>